<dbReference type="GO" id="GO:0008270">
    <property type="term" value="F:zinc ion binding"/>
    <property type="evidence" value="ECO:0007669"/>
    <property type="project" value="UniProtKB-KW"/>
</dbReference>
<evidence type="ECO:0000256" key="1">
    <source>
        <dbReference type="ARBA" id="ARBA00022723"/>
    </source>
</evidence>
<dbReference type="PROSITE" id="PS51128">
    <property type="entry name" value="ZF_DKSA_2"/>
    <property type="match status" value="1"/>
</dbReference>
<dbReference type="AlphaFoldDB" id="A0A5R9G5V0"/>
<evidence type="ECO:0000313" key="6">
    <source>
        <dbReference type="EMBL" id="TLS50419.1"/>
    </source>
</evidence>
<dbReference type="RefSeq" id="WP_138196129.1">
    <property type="nucleotide sequence ID" value="NZ_VCIW01000015.1"/>
</dbReference>
<comment type="caution">
    <text evidence="6">The sequence shown here is derived from an EMBL/GenBank/DDBJ whole genome shotgun (WGS) entry which is preliminary data.</text>
</comment>
<dbReference type="InterPro" id="IPR014240">
    <property type="entry name" value="YteA"/>
</dbReference>
<feature type="zinc finger region" description="dksA C4-type" evidence="4">
    <location>
        <begin position="95"/>
        <end position="119"/>
    </location>
</feature>
<organism evidence="6 7">
    <name type="scientific">Paenibacillus antri</name>
    <dbReference type="NCBI Taxonomy" id="2582848"/>
    <lineage>
        <taxon>Bacteria</taxon>
        <taxon>Bacillati</taxon>
        <taxon>Bacillota</taxon>
        <taxon>Bacilli</taxon>
        <taxon>Bacillales</taxon>
        <taxon>Paenibacillaceae</taxon>
        <taxon>Paenibacillus</taxon>
    </lineage>
</organism>
<evidence type="ECO:0000256" key="3">
    <source>
        <dbReference type="ARBA" id="ARBA00022833"/>
    </source>
</evidence>
<gene>
    <name evidence="6" type="ORF">FE782_20560</name>
</gene>
<keyword evidence="7" id="KW-1185">Reference proteome</keyword>
<dbReference type="Proteomes" id="UP000309676">
    <property type="component" value="Unassembled WGS sequence"/>
</dbReference>
<dbReference type="PANTHER" id="PTHR33823:SF4">
    <property type="entry name" value="GENERAL STRESS PROTEIN 16O"/>
    <property type="match status" value="1"/>
</dbReference>
<dbReference type="EMBL" id="VCIW01000015">
    <property type="protein sequence ID" value="TLS50419.1"/>
    <property type="molecule type" value="Genomic_DNA"/>
</dbReference>
<evidence type="ECO:0000256" key="2">
    <source>
        <dbReference type="ARBA" id="ARBA00022771"/>
    </source>
</evidence>
<protein>
    <submittedName>
        <fullName evidence="6">Molecular chaperone DnaK</fullName>
    </submittedName>
</protein>
<reference evidence="6 7" key="1">
    <citation type="submission" date="2019-05" db="EMBL/GenBank/DDBJ databases">
        <authorList>
            <person name="Narsing Rao M.P."/>
            <person name="Li W.J."/>
        </authorList>
    </citation>
    <scope>NUCLEOTIDE SEQUENCE [LARGE SCALE GENOMIC DNA]</scope>
    <source>
        <strain evidence="6 7">SYSU_K30003</strain>
    </source>
</reference>
<proteinExistence type="predicted"/>
<dbReference type="OrthoDB" id="9811543at2"/>
<dbReference type="InterPro" id="IPR037187">
    <property type="entry name" value="DnaK_N"/>
</dbReference>
<dbReference type="Pfam" id="PF01258">
    <property type="entry name" value="zf-dskA_traR"/>
    <property type="match status" value="1"/>
</dbReference>
<dbReference type="PANTHER" id="PTHR33823">
    <property type="entry name" value="RNA POLYMERASE-BINDING TRANSCRIPTION FACTOR DKSA-RELATED"/>
    <property type="match status" value="1"/>
</dbReference>
<evidence type="ECO:0000256" key="4">
    <source>
        <dbReference type="PROSITE-ProRule" id="PRU00510"/>
    </source>
</evidence>
<keyword evidence="1" id="KW-0479">Metal-binding</keyword>
<keyword evidence="3" id="KW-0862">Zinc</keyword>
<dbReference type="InterPro" id="IPR000962">
    <property type="entry name" value="Znf_DskA_TraR"/>
</dbReference>
<name>A0A5R9G5V0_9BACL</name>
<sequence>MKHLQPTQIEKLRGDLTRERDEIASRLERSDKFGMNEPMGIELGELSLVDNHPGDIGSEMFERGKDLALAELWEHQLEKAEAALARMDAGTYGRCLKCGEPIPLERLQALPSAEYCVKHVPDDDTSFRRPLEEKFLAPAMRSDMDHDDTTQFDGEDAWQIVERWGTSNTPAMQEGRDNTDYNDMEIESDENEGYVEPLESFLATDIYGNNVTFVRNDVYQKYMEHGEGFGLLEPDAREDDDELTDGYY</sequence>
<evidence type="ECO:0000259" key="5">
    <source>
        <dbReference type="Pfam" id="PF01258"/>
    </source>
</evidence>
<dbReference type="SUPFAM" id="SSF109635">
    <property type="entry name" value="DnaK suppressor protein DksA, alpha-hairpin domain"/>
    <property type="match status" value="1"/>
</dbReference>
<dbReference type="SUPFAM" id="SSF57716">
    <property type="entry name" value="Glucocorticoid receptor-like (DNA-binding domain)"/>
    <property type="match status" value="1"/>
</dbReference>
<dbReference type="Gene3D" id="1.20.120.910">
    <property type="entry name" value="DksA, coiled-coil domain"/>
    <property type="match status" value="1"/>
</dbReference>
<dbReference type="NCBIfam" id="TIGR02890">
    <property type="entry name" value="bacill_yteA"/>
    <property type="match status" value="1"/>
</dbReference>
<feature type="domain" description="Zinc finger DksA/TraR C4-type" evidence="5">
    <location>
        <begin position="90"/>
        <end position="117"/>
    </location>
</feature>
<keyword evidence="2" id="KW-0863">Zinc-finger</keyword>
<accession>A0A5R9G5V0</accession>
<evidence type="ECO:0000313" key="7">
    <source>
        <dbReference type="Proteomes" id="UP000309676"/>
    </source>
</evidence>